<keyword evidence="1" id="KW-0472">Membrane</keyword>
<dbReference type="EMBL" id="JJOA01000017">
    <property type="protein sequence ID" value="KEA57540.1"/>
    <property type="molecule type" value="Genomic_DNA"/>
</dbReference>
<proteinExistence type="predicted"/>
<feature type="transmembrane region" description="Helical" evidence="1">
    <location>
        <begin position="54"/>
        <end position="73"/>
    </location>
</feature>
<dbReference type="OrthoDB" id="9009437at2"/>
<comment type="caution">
    <text evidence="2">The sequence shown here is derived from an EMBL/GenBank/DDBJ whole genome shotgun (WGS) entry which is preliminary data.</text>
</comment>
<gene>
    <name evidence="2" type="ORF">DT99_21345</name>
</gene>
<evidence type="ECO:0000256" key="1">
    <source>
        <dbReference type="SAM" id="Phobius"/>
    </source>
</evidence>
<keyword evidence="1" id="KW-1133">Transmembrane helix</keyword>
<evidence type="ECO:0000313" key="2">
    <source>
        <dbReference type="EMBL" id="KEA57540.1"/>
    </source>
</evidence>
<reference evidence="2" key="1">
    <citation type="submission" date="2014-04" db="EMBL/GenBank/DDBJ databases">
        <title>In planta biocontrol of soil-borne Fusarium wilt of banana through a plant endophytic bacterium, Burkholderia cenocepacia 869T2.</title>
        <authorList>
            <person name="Ho Y.-N."/>
            <person name="Chiang H.-M."/>
            <person name="Chao C.-P."/>
            <person name="Su C.-C."/>
            <person name="Hsu H.-F."/>
            <person name="Guo C.-T."/>
            <person name="Hsieh J.-L."/>
            <person name="Huang C.-C."/>
        </authorList>
    </citation>
    <scope>NUCLEOTIDE SEQUENCE [LARGE SCALE GENOMIC DNA]</scope>
    <source>
        <strain evidence="2">869T2</strain>
    </source>
</reference>
<sequence length="89" mass="9395">MFFPSFALRLKRIAHVACDRAFVSGLSPLAHAFSNWRGIALAHVPAAPRPLDCVLVAAMAAAIALAALLCAAASRLGFAQVWRVGGWLP</sequence>
<organism evidence="2">
    <name type="scientific">Burkholderia cenocepacia</name>
    <dbReference type="NCBI Taxonomy" id="95486"/>
    <lineage>
        <taxon>Bacteria</taxon>
        <taxon>Pseudomonadati</taxon>
        <taxon>Pseudomonadota</taxon>
        <taxon>Betaproteobacteria</taxon>
        <taxon>Burkholderiales</taxon>
        <taxon>Burkholderiaceae</taxon>
        <taxon>Burkholderia</taxon>
        <taxon>Burkholderia cepacia complex</taxon>
    </lineage>
</organism>
<accession>A0A071MA99</accession>
<keyword evidence="1" id="KW-0812">Transmembrane</keyword>
<name>A0A071MA99_9BURK</name>
<dbReference type="AlphaFoldDB" id="A0A071MA99"/>
<protein>
    <submittedName>
        <fullName evidence="2">Uncharacterized protein</fullName>
    </submittedName>
</protein>